<name>A0A1W1XRY7_9NEIS</name>
<keyword evidence="3" id="KW-1185">Reference proteome</keyword>
<feature type="domain" description="HTH cro/C1-type" evidence="1">
    <location>
        <begin position="11"/>
        <end position="64"/>
    </location>
</feature>
<proteinExistence type="predicted"/>
<dbReference type="Pfam" id="PF01381">
    <property type="entry name" value="HTH_3"/>
    <property type="match status" value="1"/>
</dbReference>
<dbReference type="STRING" id="1121001.SAMN02745857_02564"/>
<dbReference type="SUPFAM" id="SSF47413">
    <property type="entry name" value="lambda repressor-like DNA-binding domains"/>
    <property type="match status" value="1"/>
</dbReference>
<dbReference type="SMART" id="SM00530">
    <property type="entry name" value="HTH_XRE"/>
    <property type="match status" value="1"/>
</dbReference>
<dbReference type="PROSITE" id="PS50943">
    <property type="entry name" value="HTH_CROC1"/>
    <property type="match status" value="1"/>
</dbReference>
<reference evidence="2 3" key="1">
    <citation type="submission" date="2017-04" db="EMBL/GenBank/DDBJ databases">
        <authorList>
            <person name="Afonso C.L."/>
            <person name="Miller P.J."/>
            <person name="Scott M.A."/>
            <person name="Spackman E."/>
            <person name="Goraichik I."/>
            <person name="Dimitrov K.M."/>
            <person name="Suarez D.L."/>
            <person name="Swayne D.E."/>
        </authorList>
    </citation>
    <scope>NUCLEOTIDE SEQUENCE [LARGE SCALE GENOMIC DNA]</scope>
    <source>
        <strain evidence="2 3">DSM 23236</strain>
    </source>
</reference>
<accession>A0A1W1XRY7</accession>
<dbReference type="EMBL" id="FWXD01000014">
    <property type="protein sequence ID" value="SMC26657.1"/>
    <property type="molecule type" value="Genomic_DNA"/>
</dbReference>
<dbReference type="RefSeq" id="WP_084091195.1">
    <property type="nucleotide sequence ID" value="NZ_FWXD01000014.1"/>
</dbReference>
<evidence type="ECO:0000259" key="1">
    <source>
        <dbReference type="PROSITE" id="PS50943"/>
    </source>
</evidence>
<dbReference type="AlphaFoldDB" id="A0A1W1XRY7"/>
<dbReference type="InterPro" id="IPR001387">
    <property type="entry name" value="Cro/C1-type_HTH"/>
</dbReference>
<dbReference type="GO" id="GO:0003677">
    <property type="term" value="F:DNA binding"/>
    <property type="evidence" value="ECO:0007669"/>
    <property type="project" value="InterPro"/>
</dbReference>
<gene>
    <name evidence="2" type="ORF">SAMN02745857_02564</name>
</gene>
<organism evidence="2 3">
    <name type="scientific">Andreprevotia lacus DSM 23236</name>
    <dbReference type="NCBI Taxonomy" id="1121001"/>
    <lineage>
        <taxon>Bacteria</taxon>
        <taxon>Pseudomonadati</taxon>
        <taxon>Pseudomonadota</taxon>
        <taxon>Betaproteobacteria</taxon>
        <taxon>Neisseriales</taxon>
        <taxon>Chitinibacteraceae</taxon>
        <taxon>Andreprevotia</taxon>
    </lineage>
</organism>
<protein>
    <submittedName>
        <fullName evidence="2">Helix-turn-helix</fullName>
    </submittedName>
</protein>
<dbReference type="OrthoDB" id="5298444at2"/>
<sequence length="248" mass="27962">MNETRRLLDTLKLRFKARGLTYKQAALQLGVSEPTLKRMFSGDSIAVDRLCALAALVDYSLAELVAESQQQGVALQQLSDAQEAQLVGDPRLLLVAVLALNHWRMAEIVATYALSEPECIAKLLQLDRIGLIALLPGNRIRLNIARDFDWRPDGPIRRYFRAEGRPDFLDADFHADSEQMLFVHGMLSEAAALQFKHKLQRLRQDFAELHRESLSLPLAHRRGTGVLLAMREWEPQAFAALRRPEGTA</sequence>
<dbReference type="InterPro" id="IPR010982">
    <property type="entry name" value="Lambda_DNA-bd_dom_sf"/>
</dbReference>
<evidence type="ECO:0000313" key="3">
    <source>
        <dbReference type="Proteomes" id="UP000192761"/>
    </source>
</evidence>
<evidence type="ECO:0000313" key="2">
    <source>
        <dbReference type="EMBL" id="SMC26657.1"/>
    </source>
</evidence>
<dbReference type="Proteomes" id="UP000192761">
    <property type="component" value="Unassembled WGS sequence"/>
</dbReference>
<dbReference type="Gene3D" id="1.10.260.40">
    <property type="entry name" value="lambda repressor-like DNA-binding domains"/>
    <property type="match status" value="1"/>
</dbReference>
<dbReference type="CDD" id="cd00093">
    <property type="entry name" value="HTH_XRE"/>
    <property type="match status" value="1"/>
</dbReference>